<feature type="transmembrane region" description="Helical" evidence="1">
    <location>
        <begin position="36"/>
        <end position="58"/>
    </location>
</feature>
<dbReference type="Proteomes" id="UP000315782">
    <property type="component" value="Unassembled WGS sequence"/>
</dbReference>
<name>A0A520MNB6_9GAMM</name>
<dbReference type="EMBL" id="SHBI01000002">
    <property type="protein sequence ID" value="RZO22718.1"/>
    <property type="molecule type" value="Genomic_DNA"/>
</dbReference>
<protein>
    <submittedName>
        <fullName evidence="2">Uncharacterized protein</fullName>
    </submittedName>
</protein>
<keyword evidence="1" id="KW-1133">Transmembrane helix</keyword>
<reference evidence="2 3" key="1">
    <citation type="submission" date="2019-02" db="EMBL/GenBank/DDBJ databases">
        <title>Prokaryotic population dynamics and viral predation in marine succession experiment using metagenomics: the confinement effect.</title>
        <authorList>
            <person name="Haro-Moreno J.M."/>
            <person name="Rodriguez-Valera F."/>
            <person name="Lopez-Perez M."/>
        </authorList>
    </citation>
    <scope>NUCLEOTIDE SEQUENCE [LARGE SCALE GENOMIC DNA]</scope>
    <source>
        <strain evidence="2">MED-G163</strain>
    </source>
</reference>
<gene>
    <name evidence="2" type="ORF">EVA96_00800</name>
</gene>
<sequence length="199" mass="23226">MSFEEIRIICIVYASVILPLVIYFKYKSVLPLWVPSIYLVSFFACAIGWEIWFTYGLVDGVAVDLRRTEALNNWLPKDINWLMNSLGDAGAVMLGGLWLMWRYAKKDYNVFNKWSWDAFFILMIWCIGQNILVEMFLYHDQISEGKNLSWAPLSPLGPYLNPLLFEFNNRTLMLQTQIPWLILPAIIYAIIIKINKKVS</sequence>
<feature type="transmembrane region" description="Helical" evidence="1">
    <location>
        <begin position="81"/>
        <end position="104"/>
    </location>
</feature>
<proteinExistence type="predicted"/>
<dbReference type="AlphaFoldDB" id="A0A520MNB6"/>
<evidence type="ECO:0000256" key="1">
    <source>
        <dbReference type="SAM" id="Phobius"/>
    </source>
</evidence>
<accession>A0A520MNB6</accession>
<evidence type="ECO:0000313" key="3">
    <source>
        <dbReference type="Proteomes" id="UP000315782"/>
    </source>
</evidence>
<feature type="transmembrane region" description="Helical" evidence="1">
    <location>
        <begin position="6"/>
        <end position="24"/>
    </location>
</feature>
<evidence type="ECO:0000313" key="2">
    <source>
        <dbReference type="EMBL" id="RZO22718.1"/>
    </source>
</evidence>
<keyword evidence="1" id="KW-0812">Transmembrane</keyword>
<keyword evidence="1" id="KW-0472">Membrane</keyword>
<feature type="transmembrane region" description="Helical" evidence="1">
    <location>
        <begin position="116"/>
        <end position="138"/>
    </location>
</feature>
<organism evidence="2 3">
    <name type="scientific">SAR86 cluster bacterium</name>
    <dbReference type="NCBI Taxonomy" id="2030880"/>
    <lineage>
        <taxon>Bacteria</taxon>
        <taxon>Pseudomonadati</taxon>
        <taxon>Pseudomonadota</taxon>
        <taxon>Gammaproteobacteria</taxon>
        <taxon>SAR86 cluster</taxon>
    </lineage>
</organism>
<feature type="transmembrane region" description="Helical" evidence="1">
    <location>
        <begin position="172"/>
        <end position="191"/>
    </location>
</feature>
<comment type="caution">
    <text evidence="2">The sequence shown here is derived from an EMBL/GenBank/DDBJ whole genome shotgun (WGS) entry which is preliminary data.</text>
</comment>